<dbReference type="InterPro" id="IPR036915">
    <property type="entry name" value="Cyclin-like_sf"/>
</dbReference>
<gene>
    <name evidence="1" type="ORF">TTRE_0000260501</name>
</gene>
<reference evidence="1" key="1">
    <citation type="submission" date="2014-01" db="EMBL/GenBank/DDBJ databases">
        <authorList>
            <person name="Aslett M."/>
        </authorList>
    </citation>
    <scope>NUCLEOTIDE SEQUENCE</scope>
</reference>
<sequence>MRRLKAEGHYLSVAGGFLRNIGVQGCHLRPLLPAEKPETKVRPHTEEEPQLSRAICSQVELELSLEEDNMFERALSRSPSAFLSRSQRSRQYTKDKQRISEVFSYDVLMPKASGTTSGDNDLLESRSSEFAGVGPPFKLSCLSSADSLVGRRLAIVFRGVPAVVFSIIPAEPFYCQRRHHTLSKTSECSESPGLRPSFEGVHLAGGSHAIQSTVSQSAQSSVSFMEHLNPSPIFRKYRQAVFPSLTGSQFDLFGNWDTIAGGELSSLLLDDTEFKSRGHKTTLTFASYMTSIIDYADPSDVKRENNEKFKYNIKREMRAIATDSEMELAMLAQAVSYFDQCILKGLIDKTNRKYLAGVCLVLSAKLNDFKGTKLRALLDNVEERFRLWRVDLFKYELPVAVALEFALHLPPVVIAAHYQKLAWES</sequence>
<dbReference type="CDD" id="cd20556">
    <property type="entry name" value="CYCLIN_CABLES"/>
    <property type="match status" value="1"/>
</dbReference>
<dbReference type="SUPFAM" id="SSF47954">
    <property type="entry name" value="Cyclin-like"/>
    <property type="match status" value="1"/>
</dbReference>
<evidence type="ECO:0000313" key="2">
    <source>
        <dbReference type="Proteomes" id="UP000030665"/>
    </source>
</evidence>
<dbReference type="Gene3D" id="1.10.472.10">
    <property type="entry name" value="Cyclin-like"/>
    <property type="match status" value="1"/>
</dbReference>
<dbReference type="AlphaFoldDB" id="A0A077Z6N7"/>
<name>A0A077Z6N7_TRITR</name>
<dbReference type="PANTHER" id="PTHR22896">
    <property type="entry name" value="CDK5 AND ABL1 ENZYME SUBSTRATE 1"/>
    <property type="match status" value="1"/>
</dbReference>
<organism evidence="1 2">
    <name type="scientific">Trichuris trichiura</name>
    <name type="common">Whipworm</name>
    <name type="synonym">Trichocephalus trichiurus</name>
    <dbReference type="NCBI Taxonomy" id="36087"/>
    <lineage>
        <taxon>Eukaryota</taxon>
        <taxon>Metazoa</taxon>
        <taxon>Ecdysozoa</taxon>
        <taxon>Nematoda</taxon>
        <taxon>Enoplea</taxon>
        <taxon>Dorylaimia</taxon>
        <taxon>Trichinellida</taxon>
        <taxon>Trichuridae</taxon>
        <taxon>Trichuris</taxon>
    </lineage>
</organism>
<protein>
    <submittedName>
        <fullName evidence="1">Cyclin N domain containing protein</fullName>
    </submittedName>
</protein>
<dbReference type="EMBL" id="HG805891">
    <property type="protein sequence ID" value="CDW54335.1"/>
    <property type="molecule type" value="Genomic_DNA"/>
</dbReference>
<reference evidence="1" key="2">
    <citation type="submission" date="2014-03" db="EMBL/GenBank/DDBJ databases">
        <title>The whipworm genome and dual-species transcriptomics of an intimate host-pathogen interaction.</title>
        <authorList>
            <person name="Foth B.J."/>
            <person name="Tsai I.J."/>
            <person name="Reid A.J."/>
            <person name="Bancroft A.J."/>
            <person name="Nichol S."/>
            <person name="Tracey A."/>
            <person name="Holroyd N."/>
            <person name="Cotton J.A."/>
            <person name="Stanley E.J."/>
            <person name="Zarowiecki M."/>
            <person name="Liu J.Z."/>
            <person name="Huckvale T."/>
            <person name="Cooper P.J."/>
            <person name="Grencis R.K."/>
            <person name="Berriman M."/>
        </authorList>
    </citation>
    <scope>NUCLEOTIDE SEQUENCE [LARGE SCALE GENOMIC DNA]</scope>
</reference>
<evidence type="ECO:0000313" key="1">
    <source>
        <dbReference type="EMBL" id="CDW54335.1"/>
    </source>
</evidence>
<dbReference type="STRING" id="36087.A0A077Z6N7"/>
<keyword evidence="2" id="KW-1185">Reference proteome</keyword>
<accession>A0A077Z6N7</accession>
<dbReference type="GO" id="GO:0051726">
    <property type="term" value="P:regulation of cell cycle"/>
    <property type="evidence" value="ECO:0007669"/>
    <property type="project" value="InterPro"/>
</dbReference>
<dbReference type="OrthoDB" id="5353095at2759"/>
<dbReference type="InterPro" id="IPR012388">
    <property type="entry name" value="CABLES1/2"/>
</dbReference>
<dbReference type="PANTHER" id="PTHR22896:SF0">
    <property type="entry name" value="CYCLIN N-TERMINAL DOMAIN-CONTAINING PROTEIN"/>
    <property type="match status" value="1"/>
</dbReference>
<dbReference type="Proteomes" id="UP000030665">
    <property type="component" value="Unassembled WGS sequence"/>
</dbReference>
<proteinExistence type="predicted"/>